<proteinExistence type="predicted"/>
<protein>
    <recommendedName>
        <fullName evidence="3">Glycosyltransferase family 9 (Heptosyltransferase)</fullName>
    </recommendedName>
</protein>
<evidence type="ECO:0008006" key="3">
    <source>
        <dbReference type="Google" id="ProtNLM"/>
    </source>
</evidence>
<dbReference type="EMBL" id="FQWD01000002">
    <property type="protein sequence ID" value="SHG05302.1"/>
    <property type="molecule type" value="Genomic_DNA"/>
</dbReference>
<dbReference type="Proteomes" id="UP000184520">
    <property type="component" value="Unassembled WGS sequence"/>
</dbReference>
<reference evidence="2" key="1">
    <citation type="submission" date="2016-11" db="EMBL/GenBank/DDBJ databases">
        <authorList>
            <person name="Varghese N."/>
            <person name="Submissions S."/>
        </authorList>
    </citation>
    <scope>NUCLEOTIDE SEQUENCE [LARGE SCALE GENOMIC DNA]</scope>
    <source>
        <strain evidence="2">CGMCC 1.8995</strain>
    </source>
</reference>
<dbReference type="AlphaFoldDB" id="A0A1M5GP51"/>
<name>A0A1M5GP51_9ALTE</name>
<gene>
    <name evidence="1" type="ORF">SAMN05216361_1100</name>
</gene>
<organism evidence="1 2">
    <name type="scientific">Marisediminitalea aggregata</name>
    <dbReference type="NCBI Taxonomy" id="634436"/>
    <lineage>
        <taxon>Bacteria</taxon>
        <taxon>Pseudomonadati</taxon>
        <taxon>Pseudomonadota</taxon>
        <taxon>Gammaproteobacteria</taxon>
        <taxon>Alteromonadales</taxon>
        <taxon>Alteromonadaceae</taxon>
        <taxon>Marisediminitalea</taxon>
    </lineage>
</organism>
<evidence type="ECO:0000313" key="1">
    <source>
        <dbReference type="EMBL" id="SHG05302.1"/>
    </source>
</evidence>
<evidence type="ECO:0000313" key="2">
    <source>
        <dbReference type="Proteomes" id="UP000184520"/>
    </source>
</evidence>
<keyword evidence="2" id="KW-1185">Reference proteome</keyword>
<accession>A0A1M5GP51</accession>
<dbReference type="RefSeq" id="WP_073319127.1">
    <property type="nucleotide sequence ID" value="NZ_FQWD01000002.1"/>
</dbReference>
<dbReference type="OrthoDB" id="9825136at2"/>
<sequence length="280" mass="31201">MVTTGKWETNERIVGCWDFEQLDTRLGSLFIFIHELNCAEKSAGTIHFLNVLPQHQGLIDVCQRFSKHRIVVNDFSTLEIPSLIHDQLDPSTTSRTGSMQWIGRLYAQSNRVQPCANTSDCLSKNNDKTVVAVHLKNNPNDIQSNADHDAWLSAFVMLSKQYGSVKFVIVGDDDIPTAIASLDCVEKYQGSIGDYFSVVCEADAFIGMSSAFCAAAILGAKPYRVWKHIGHHTDIMARELNQNNQFPFAIEGQKMCIAHDTVDNIVTETSNMLQAMKDKG</sequence>
<dbReference type="STRING" id="634436.SAMN05216361_1100"/>